<dbReference type="RefSeq" id="WP_089213256.1">
    <property type="nucleotide sequence ID" value="NZ_FZOD01000087.1"/>
</dbReference>
<dbReference type="InterPro" id="IPR032710">
    <property type="entry name" value="NTF2-like_dom_sf"/>
</dbReference>
<name>A0A239P5S0_9ACTN</name>
<proteinExistence type="predicted"/>
<protein>
    <submittedName>
        <fullName evidence="1">Ketosteroid isomerase-related protein</fullName>
    </submittedName>
</protein>
<dbReference type="PANTHER" id="PTHR38436:SF1">
    <property type="entry name" value="ESTER CYCLASE"/>
    <property type="match status" value="1"/>
</dbReference>
<organism evidence="1 2">
    <name type="scientific">Streptosporangium subroseum</name>
    <dbReference type="NCBI Taxonomy" id="106412"/>
    <lineage>
        <taxon>Bacteria</taxon>
        <taxon>Bacillati</taxon>
        <taxon>Actinomycetota</taxon>
        <taxon>Actinomycetes</taxon>
        <taxon>Streptosporangiales</taxon>
        <taxon>Streptosporangiaceae</taxon>
        <taxon>Streptosporangium</taxon>
    </lineage>
</organism>
<dbReference type="OrthoDB" id="3687006at2"/>
<reference evidence="1 2" key="1">
    <citation type="submission" date="2017-06" db="EMBL/GenBank/DDBJ databases">
        <authorList>
            <person name="Kim H.J."/>
            <person name="Triplett B.A."/>
        </authorList>
    </citation>
    <scope>NUCLEOTIDE SEQUENCE [LARGE SCALE GENOMIC DNA]</scope>
    <source>
        <strain evidence="1 2">CGMCC 4.2132</strain>
    </source>
</reference>
<evidence type="ECO:0000313" key="2">
    <source>
        <dbReference type="Proteomes" id="UP000198282"/>
    </source>
</evidence>
<dbReference type="GO" id="GO:0016853">
    <property type="term" value="F:isomerase activity"/>
    <property type="evidence" value="ECO:0007669"/>
    <property type="project" value="UniProtKB-KW"/>
</dbReference>
<sequence>MPEKHTTPATPADVVQAYARAKSRADVRAALRYCRPDVVFETIPFQAVATGLDEVARQNTAFLRTFPDYGVELEYLVEAGDLVVGAGTVRATMVESLVGIEPTGQSFALPFACHWTVRDGLITHERFFFDFHQMCEQLGLSTEAAAAKFAAWRERAEGAAR</sequence>
<dbReference type="EMBL" id="FZOD01000087">
    <property type="protein sequence ID" value="SNT62083.1"/>
    <property type="molecule type" value="Genomic_DNA"/>
</dbReference>
<evidence type="ECO:0000313" key="1">
    <source>
        <dbReference type="EMBL" id="SNT62083.1"/>
    </source>
</evidence>
<dbReference type="SUPFAM" id="SSF54427">
    <property type="entry name" value="NTF2-like"/>
    <property type="match status" value="1"/>
</dbReference>
<dbReference type="InterPro" id="IPR009959">
    <property type="entry name" value="Cyclase_SnoaL-like"/>
</dbReference>
<dbReference type="Gene3D" id="3.10.450.50">
    <property type="match status" value="1"/>
</dbReference>
<gene>
    <name evidence="1" type="ORF">SAMN05216276_108735</name>
</gene>
<dbReference type="AlphaFoldDB" id="A0A239P5S0"/>
<keyword evidence="1" id="KW-0413">Isomerase</keyword>
<dbReference type="Proteomes" id="UP000198282">
    <property type="component" value="Unassembled WGS sequence"/>
</dbReference>
<accession>A0A239P5S0</accession>
<dbReference type="Pfam" id="PF07366">
    <property type="entry name" value="SnoaL"/>
    <property type="match status" value="1"/>
</dbReference>
<dbReference type="GO" id="GO:0030638">
    <property type="term" value="P:polyketide metabolic process"/>
    <property type="evidence" value="ECO:0007669"/>
    <property type="project" value="InterPro"/>
</dbReference>
<keyword evidence="2" id="KW-1185">Reference proteome</keyword>
<dbReference type="PANTHER" id="PTHR38436">
    <property type="entry name" value="POLYKETIDE CYCLASE SNOAL-LIKE DOMAIN"/>
    <property type="match status" value="1"/>
</dbReference>